<dbReference type="EMBL" id="JACIGK010000003">
    <property type="protein sequence ID" value="MBB4264953.1"/>
    <property type="molecule type" value="Genomic_DNA"/>
</dbReference>
<dbReference type="AlphaFoldDB" id="A0A7W6RAI9"/>
<reference evidence="6 7" key="1">
    <citation type="submission" date="2020-08" db="EMBL/GenBank/DDBJ databases">
        <title>Genome sequencing of Purple Non-Sulfur Bacteria from various extreme environments.</title>
        <authorList>
            <person name="Mayer M."/>
        </authorList>
    </citation>
    <scope>NUCLEOTIDE SEQUENCE [LARGE SCALE GENOMIC DNA]</scope>
    <source>
        <strain evidence="6 7">JA131</strain>
    </source>
</reference>
<feature type="domain" description="ABC1 atypical kinase-like" evidence="5">
    <location>
        <begin position="87"/>
        <end position="325"/>
    </location>
</feature>
<dbReference type="Proteomes" id="UP000554286">
    <property type="component" value="Unassembled WGS sequence"/>
</dbReference>
<organism evidence="6 7">
    <name type="scientific">Roseospira visakhapatnamensis</name>
    <dbReference type="NCBI Taxonomy" id="390880"/>
    <lineage>
        <taxon>Bacteria</taxon>
        <taxon>Pseudomonadati</taxon>
        <taxon>Pseudomonadota</taxon>
        <taxon>Alphaproteobacteria</taxon>
        <taxon>Rhodospirillales</taxon>
        <taxon>Rhodospirillaceae</taxon>
        <taxon>Roseospira</taxon>
    </lineage>
</organism>
<keyword evidence="3" id="KW-0547">Nucleotide-binding</keyword>
<accession>A0A7W6RAI9</accession>
<evidence type="ECO:0000256" key="2">
    <source>
        <dbReference type="ARBA" id="ARBA00022679"/>
    </source>
</evidence>
<dbReference type="InterPro" id="IPR034646">
    <property type="entry name" value="ADCK3_dom"/>
</dbReference>
<evidence type="ECO:0000259" key="5">
    <source>
        <dbReference type="Pfam" id="PF03109"/>
    </source>
</evidence>
<dbReference type="Pfam" id="PF03109">
    <property type="entry name" value="ABC1"/>
    <property type="match status" value="1"/>
</dbReference>
<dbReference type="GO" id="GO:0016301">
    <property type="term" value="F:kinase activity"/>
    <property type="evidence" value="ECO:0007669"/>
    <property type="project" value="UniProtKB-KW"/>
</dbReference>
<keyword evidence="4" id="KW-0067">ATP-binding</keyword>
<evidence type="ECO:0000256" key="3">
    <source>
        <dbReference type="ARBA" id="ARBA00022741"/>
    </source>
</evidence>
<dbReference type="RefSeq" id="WP_184042586.1">
    <property type="nucleotide sequence ID" value="NZ_JACIGK010000003.1"/>
</dbReference>
<keyword evidence="7" id="KW-1185">Reference proteome</keyword>
<dbReference type="InterPro" id="IPR051409">
    <property type="entry name" value="Atypical_kinase_ADCK"/>
</dbReference>
<dbReference type="CDD" id="cd13970">
    <property type="entry name" value="ABC1_ADCK3"/>
    <property type="match status" value="1"/>
</dbReference>
<evidence type="ECO:0000313" key="6">
    <source>
        <dbReference type="EMBL" id="MBB4264953.1"/>
    </source>
</evidence>
<name>A0A7W6RAI9_9PROT</name>
<keyword evidence="6" id="KW-0418">Kinase</keyword>
<evidence type="ECO:0000256" key="1">
    <source>
        <dbReference type="ARBA" id="ARBA00009670"/>
    </source>
</evidence>
<sequence>MPENKSRENNNLGGRVRRYAQVSTAMSGIAARAAGERYLGMRFDKGRQASELREALGGLKGPLMKVAQILSTIPEALPEEYTRELAQLQADAPRMGWPFVRRRMKAELGADWPARFGTFDREATAAASLGQVHRATLPDGTRLACKLQYPDMASVVEADLRQLKWIISIYRSYDSAIDPSDIHAEIAERLREELDYAREARNMALYGHMLRDEPHVHIPTVVPEVSTQRLLTMSWMDGRRMLEFVDESPEVRNRIAYNMFRAWYVPFYEYGVIHGDPHLGNYTVRDDHSINLLDYGAIRIFPPRFVKGVIDLFFALRDNDHDRAVHAYECWGFENLSKDLIEVLNLWAEFIYAPLMEDRTRRIQETNSGRQGRNVAEGVHEKLKQVGGVKPPREFVLMDRAAIGLGSVFMHLKAEINWHQLFHNLIDDFNVDALAARQSDALAAAQLHLADEAPPRAADPKSA</sequence>
<comment type="caution">
    <text evidence="6">The sequence shown here is derived from an EMBL/GenBank/DDBJ whole genome shotgun (WGS) entry which is preliminary data.</text>
</comment>
<keyword evidence="6" id="KW-0830">Ubiquinone</keyword>
<dbReference type="InterPro" id="IPR011009">
    <property type="entry name" value="Kinase-like_dom_sf"/>
</dbReference>
<evidence type="ECO:0000313" key="7">
    <source>
        <dbReference type="Proteomes" id="UP000554286"/>
    </source>
</evidence>
<dbReference type="GO" id="GO:0005524">
    <property type="term" value="F:ATP binding"/>
    <property type="evidence" value="ECO:0007669"/>
    <property type="project" value="UniProtKB-KW"/>
</dbReference>
<evidence type="ECO:0000256" key="4">
    <source>
        <dbReference type="ARBA" id="ARBA00022840"/>
    </source>
</evidence>
<comment type="similarity">
    <text evidence="1">Belongs to the protein kinase superfamily. ADCK protein kinase family.</text>
</comment>
<dbReference type="InterPro" id="IPR004147">
    <property type="entry name" value="ABC1_dom"/>
</dbReference>
<keyword evidence="2" id="KW-0808">Transferase</keyword>
<dbReference type="SUPFAM" id="SSF56112">
    <property type="entry name" value="Protein kinase-like (PK-like)"/>
    <property type="match status" value="1"/>
</dbReference>
<protein>
    <submittedName>
        <fullName evidence="6">Putative unusual protein kinase regulating ubiquinone biosynthesis (AarF/ABC1/UbiB family)</fullName>
    </submittedName>
</protein>
<dbReference type="PANTHER" id="PTHR43851">
    <property type="match status" value="1"/>
</dbReference>
<dbReference type="PANTHER" id="PTHR43851:SF3">
    <property type="entry name" value="COENZYME Q8"/>
    <property type="match status" value="1"/>
</dbReference>
<proteinExistence type="inferred from homology"/>
<gene>
    <name evidence="6" type="ORF">GGD89_000564</name>
</gene>